<comment type="caution">
    <text evidence="1">The sequence shown here is derived from an EMBL/GenBank/DDBJ whole genome shotgun (WGS) entry which is preliminary data.</text>
</comment>
<keyword evidence="2" id="KW-1185">Reference proteome</keyword>
<evidence type="ECO:0000313" key="1">
    <source>
        <dbReference type="EMBL" id="MEN3324128.1"/>
    </source>
</evidence>
<organism evidence="1 2">
    <name type="scientific">Mariniflexile soesokkakense</name>
    <dbReference type="NCBI Taxonomy" id="1343160"/>
    <lineage>
        <taxon>Bacteria</taxon>
        <taxon>Pseudomonadati</taxon>
        <taxon>Bacteroidota</taxon>
        <taxon>Flavobacteriia</taxon>
        <taxon>Flavobacteriales</taxon>
        <taxon>Flavobacteriaceae</taxon>
        <taxon>Mariniflexile</taxon>
    </lineage>
</organism>
<name>A0ABV0AAJ2_9FLAO</name>
<accession>A0ABV0AAJ2</accession>
<sequence length="351" mass="41591">MIRKEGIGSYFHLENIQETLTNTIDLSIDYTIFYTGRHALLHILNEISQKKTINKLWFPNYYCQHTLGWIKKTYQNISIYEINPFVFSDETINIYDFAGEDDVVLINNYWGLSSMPTNNNLNSAIIIEDHSHGWLSNACLNSNADYCFVSLRKSLPIPLGGIFWQPETKTSNKNLNYNIDTYYYEVWDMMLKAMKLKTDYIQGDKNIDSSIYLPYFYKVEDALNKNTNFAKLLPKHKEFINSYISFNVKKIKEEHLNFLYEKIQDTNFFKVIKKPGYTAFGLHLLFKNENDMNSLKNFLITNSIYPSTLWPDNTVNYKWHYFLNIHIDFRYNLNDIHHIALTIQNWLNEKL</sequence>
<reference evidence="1 2" key="1">
    <citation type="submission" date="2024-01" db="EMBL/GenBank/DDBJ databases">
        <title>Mariniflexile litorale sp. nov., isolated from the shallow sediments of the Sea of Japan.</title>
        <authorList>
            <person name="Romanenko L."/>
            <person name="Bystritskaya E."/>
            <person name="Isaeva M."/>
        </authorList>
    </citation>
    <scope>NUCLEOTIDE SEQUENCE [LARGE SCALE GENOMIC DNA]</scope>
    <source>
        <strain evidence="1 2">KCTC 32427</strain>
    </source>
</reference>
<dbReference type="Proteomes" id="UP001416393">
    <property type="component" value="Unassembled WGS sequence"/>
</dbReference>
<evidence type="ECO:0008006" key="3">
    <source>
        <dbReference type="Google" id="ProtNLM"/>
    </source>
</evidence>
<gene>
    <name evidence="1" type="ORF">VP395_10340</name>
</gene>
<protein>
    <recommendedName>
        <fullName evidence="3">dTDP-4-amino-4,6-dideoxygalactose transaminase</fullName>
    </recommendedName>
</protein>
<dbReference type="EMBL" id="JAZHYP010000004">
    <property type="protein sequence ID" value="MEN3324128.1"/>
    <property type="molecule type" value="Genomic_DNA"/>
</dbReference>
<dbReference type="RefSeq" id="WP_346241934.1">
    <property type="nucleotide sequence ID" value="NZ_JAZHYP010000004.1"/>
</dbReference>
<proteinExistence type="predicted"/>
<evidence type="ECO:0000313" key="2">
    <source>
        <dbReference type="Proteomes" id="UP001416393"/>
    </source>
</evidence>